<reference evidence="2" key="1">
    <citation type="journal article" date="2022" name="Front. Microbiol.">
        <title>Genome-based taxonomic rearrangement of Oceanobacter-related bacteria including the description of Thalassolituus hydrocarbonoclasticus sp. nov. and Thalassolituus pacificus sp. nov. and emended description of the genus Thalassolituus.</title>
        <authorList>
            <person name="Dong C."/>
            <person name="Wei L."/>
            <person name="Wang J."/>
            <person name="Lai Q."/>
            <person name="Huang Z."/>
            <person name="Shao Z."/>
        </authorList>
    </citation>
    <scope>NUCLEOTIDE SEQUENCE</scope>
    <source>
        <strain evidence="2">59MF3M-4</strain>
    </source>
</reference>
<feature type="domain" description="DUF7793" evidence="1">
    <location>
        <begin position="18"/>
        <end position="126"/>
    </location>
</feature>
<keyword evidence="3" id="KW-1185">Reference proteome</keyword>
<name>A0A9X2WIC1_9GAMM</name>
<dbReference type="AlphaFoldDB" id="A0A9X2WIC1"/>
<evidence type="ECO:0000313" key="3">
    <source>
        <dbReference type="Proteomes" id="UP001147830"/>
    </source>
</evidence>
<dbReference type="Gene3D" id="3.40.970.30">
    <property type="entry name" value="yp_829618.1 like domains"/>
    <property type="match status" value="1"/>
</dbReference>
<sequence>MTIRGVNSPAKPQTWLGENGIVYHDLHGFSHLTIDLVRYMHNARGRIAGRRKRPVLILGQDILTVDFEVQLFASHPDLLRSTSALAVVGNSFMLRHLTSMFLSYHAPVYPVQRFDLRDEAEGWLTGIIDQTQHG</sequence>
<evidence type="ECO:0000259" key="1">
    <source>
        <dbReference type="Pfam" id="PF25056"/>
    </source>
</evidence>
<reference evidence="2" key="2">
    <citation type="submission" date="2022-08" db="EMBL/GenBank/DDBJ databases">
        <authorList>
            <person name="Dong C."/>
        </authorList>
    </citation>
    <scope>NUCLEOTIDE SEQUENCE</scope>
    <source>
        <strain evidence="2">59MF3M-4</strain>
    </source>
</reference>
<comment type="caution">
    <text evidence="2">The sequence shown here is derived from an EMBL/GenBank/DDBJ whole genome shotgun (WGS) entry which is preliminary data.</text>
</comment>
<dbReference type="EMBL" id="JAOANI010000031">
    <property type="protein sequence ID" value="MCT7361011.1"/>
    <property type="molecule type" value="Genomic_DNA"/>
</dbReference>
<evidence type="ECO:0000313" key="2">
    <source>
        <dbReference type="EMBL" id="MCT7361011.1"/>
    </source>
</evidence>
<dbReference type="Proteomes" id="UP001147830">
    <property type="component" value="Unassembled WGS sequence"/>
</dbReference>
<gene>
    <name evidence="2" type="ORF">NYR02_18455</name>
</gene>
<dbReference type="InterPro" id="IPR056695">
    <property type="entry name" value="DUF7793"/>
</dbReference>
<proteinExistence type="predicted"/>
<organism evidence="2 3">
    <name type="scientific">Thalassolituus pacificus</name>
    <dbReference type="NCBI Taxonomy" id="2975440"/>
    <lineage>
        <taxon>Bacteria</taxon>
        <taxon>Pseudomonadati</taxon>
        <taxon>Pseudomonadota</taxon>
        <taxon>Gammaproteobacteria</taxon>
        <taxon>Oceanospirillales</taxon>
        <taxon>Oceanospirillaceae</taxon>
        <taxon>Thalassolituus</taxon>
    </lineage>
</organism>
<accession>A0A9X2WIC1</accession>
<protein>
    <recommendedName>
        <fullName evidence="1">DUF7793 domain-containing protein</fullName>
    </recommendedName>
</protein>
<dbReference type="Pfam" id="PF25056">
    <property type="entry name" value="DUF7793"/>
    <property type="match status" value="1"/>
</dbReference>
<dbReference type="RefSeq" id="WP_260977843.1">
    <property type="nucleotide sequence ID" value="NZ_JAOANI010000031.1"/>
</dbReference>